<dbReference type="SUPFAM" id="SSF57716">
    <property type="entry name" value="Glucocorticoid receptor-like (DNA-binding domain)"/>
    <property type="match status" value="1"/>
</dbReference>
<dbReference type="PANTHER" id="PTHR24209">
    <property type="entry name" value="PROTEIN DA1-RELATED 2"/>
    <property type="match status" value="1"/>
</dbReference>
<dbReference type="GeneID" id="107012947"/>
<proteinExistence type="predicted"/>
<evidence type="ECO:0000256" key="4">
    <source>
        <dbReference type="SAM" id="MobiDB-lite"/>
    </source>
</evidence>
<dbReference type="InterPro" id="IPR045218">
    <property type="entry name" value="DA1-like"/>
</dbReference>
<dbReference type="PANTHER" id="PTHR24209:SF23">
    <property type="entry name" value="PROTEIN DA1-RELATED 2-LIKE"/>
    <property type="match status" value="1"/>
</dbReference>
<evidence type="ECO:0000256" key="1">
    <source>
        <dbReference type="ARBA" id="ARBA00022723"/>
    </source>
</evidence>
<dbReference type="InterPro" id="IPR001781">
    <property type="entry name" value="Znf_LIM"/>
</dbReference>
<keyword evidence="6" id="KW-1185">Reference proteome</keyword>
<accession>A0ABM1V5Q8</accession>
<evidence type="ECO:0000256" key="2">
    <source>
        <dbReference type="ARBA" id="ARBA00022833"/>
    </source>
</evidence>
<keyword evidence="1 3" id="KW-0479">Metal-binding</keyword>
<reference evidence="6" key="1">
    <citation type="journal article" date="2014" name="Nat. Genet.">
        <title>The genome of the stress-tolerant wild tomato species Solanum pennellii.</title>
        <authorList>
            <person name="Bolger A."/>
            <person name="Scossa F."/>
            <person name="Bolger M.E."/>
            <person name="Lanz C."/>
            <person name="Maumus F."/>
            <person name="Tohge T."/>
            <person name="Quesneville H."/>
            <person name="Alseekh S."/>
            <person name="Sorensen I."/>
            <person name="Lichtenstein G."/>
            <person name="Fich E.A."/>
            <person name="Conte M."/>
            <person name="Keller H."/>
            <person name="Schneeberger K."/>
            <person name="Schwacke R."/>
            <person name="Ofner I."/>
            <person name="Vrebalov J."/>
            <person name="Xu Y."/>
            <person name="Osorio S."/>
            <person name="Aflitos S.A."/>
            <person name="Schijlen E."/>
            <person name="Jimenez-Gomez J.M."/>
            <person name="Ryngajllo M."/>
            <person name="Kimura S."/>
            <person name="Kumar R."/>
            <person name="Koenig D."/>
            <person name="Headland L.R."/>
            <person name="Maloof J.N."/>
            <person name="Sinha N."/>
            <person name="van Ham R.C."/>
            <person name="Lankhorst R.K."/>
            <person name="Mao L."/>
            <person name="Vogel A."/>
            <person name="Arsova B."/>
            <person name="Panstruga R."/>
            <person name="Fei Z."/>
            <person name="Rose J.K."/>
            <person name="Zamir D."/>
            <person name="Carrari F."/>
            <person name="Giovannoni J.J."/>
            <person name="Weigel D."/>
            <person name="Usadel B."/>
            <person name="Fernie A.R."/>
        </authorList>
    </citation>
    <scope>NUCLEOTIDE SEQUENCE [LARGE SCALE GENOMIC DNA]</scope>
    <source>
        <strain evidence="6">cv. LA0716</strain>
    </source>
</reference>
<feature type="region of interest" description="Disordered" evidence="4">
    <location>
        <begin position="401"/>
        <end position="423"/>
    </location>
</feature>
<protein>
    <submittedName>
        <fullName evidence="7">Protein DA1-related 2-like isoform X4</fullName>
    </submittedName>
</protein>
<feature type="compositionally biased region" description="Low complexity" evidence="4">
    <location>
        <begin position="407"/>
        <end position="420"/>
    </location>
</feature>
<feature type="domain" description="LIM zinc-binding" evidence="5">
    <location>
        <begin position="142"/>
        <end position="214"/>
    </location>
</feature>
<dbReference type="Pfam" id="PF00412">
    <property type="entry name" value="LIM"/>
    <property type="match status" value="1"/>
</dbReference>
<evidence type="ECO:0000313" key="7">
    <source>
        <dbReference type="RefSeq" id="XP_027771076.1"/>
    </source>
</evidence>
<dbReference type="Pfam" id="PF12315">
    <property type="entry name" value="DA1-like"/>
    <property type="match status" value="1"/>
</dbReference>
<dbReference type="SMART" id="SM00132">
    <property type="entry name" value="LIM"/>
    <property type="match status" value="1"/>
</dbReference>
<keyword evidence="2 3" id="KW-0862">Zinc</keyword>
<sequence>MSSSNVNQFSQPCIYAGHFVSSYAERKSRFMKWLTKVFKGNRGLPRGQQPQFLGDENMIWRAPARTLDDHSKASKEKEELDHATAVSLSEDLKRPGYKCRTDNDEDLERSLNHDLSSSSYPPYPPPYAPSYAPWEYNPRSYRICNGCHGDIGSGNYLGCMGTFFHPECFLCRACGYPITEHEIPTNAAGLIEYRCHPFWSQKYCPSHEHDVTKRCCSCERLEPWNARYVSLGDGRSLCLECMESAIMDTGDCQPLYHAIRDYYEGMNMKIEQQVPMLLVERQALNEAIEGEKHGFHHMPETRGLCLSEEQTVTSILKRPRMGGREVVGIRTHPQKLIRKCEVTAILVLFGLPRLLTGAILAHELMHAWLRLKGYRNLSLEVEEGICQVLSYMWLESEVMPGSRDMPSTSTASSSSMSSTKKGVKSGVENKLGEFFMHQIAHDTSPAYGGGFRSANEAVNKYGLRCTLDHIRLTGSFPL</sequence>
<dbReference type="Proteomes" id="UP000694930">
    <property type="component" value="Chromosome 3"/>
</dbReference>
<organism evidence="6 7">
    <name type="scientific">Solanum pennellii</name>
    <name type="common">Tomato</name>
    <name type="synonym">Lycopersicon pennellii</name>
    <dbReference type="NCBI Taxonomy" id="28526"/>
    <lineage>
        <taxon>Eukaryota</taxon>
        <taxon>Viridiplantae</taxon>
        <taxon>Streptophyta</taxon>
        <taxon>Embryophyta</taxon>
        <taxon>Tracheophyta</taxon>
        <taxon>Spermatophyta</taxon>
        <taxon>Magnoliopsida</taxon>
        <taxon>eudicotyledons</taxon>
        <taxon>Gunneridae</taxon>
        <taxon>Pentapetalae</taxon>
        <taxon>asterids</taxon>
        <taxon>lamiids</taxon>
        <taxon>Solanales</taxon>
        <taxon>Solanaceae</taxon>
        <taxon>Solanoideae</taxon>
        <taxon>Solaneae</taxon>
        <taxon>Solanum</taxon>
        <taxon>Solanum subgen. Lycopersicon</taxon>
    </lineage>
</organism>
<dbReference type="Gene3D" id="2.10.110.10">
    <property type="entry name" value="Cysteine Rich Protein"/>
    <property type="match status" value="1"/>
</dbReference>
<reference evidence="7" key="2">
    <citation type="submission" date="2025-08" db="UniProtKB">
        <authorList>
            <consortium name="RefSeq"/>
        </authorList>
    </citation>
    <scope>IDENTIFICATION</scope>
</reference>
<gene>
    <name evidence="7" type="primary">LOC107012947</name>
</gene>
<dbReference type="PROSITE" id="PS50023">
    <property type="entry name" value="LIM_DOMAIN_2"/>
    <property type="match status" value="1"/>
</dbReference>
<evidence type="ECO:0000259" key="5">
    <source>
        <dbReference type="PROSITE" id="PS50023"/>
    </source>
</evidence>
<dbReference type="CDD" id="cd09396">
    <property type="entry name" value="LIM_DA1"/>
    <property type="match status" value="1"/>
</dbReference>
<name>A0ABM1V5Q8_SOLPN</name>
<dbReference type="RefSeq" id="XP_027771076.1">
    <property type="nucleotide sequence ID" value="XM_027915275.1"/>
</dbReference>
<dbReference type="PROSITE" id="PS00478">
    <property type="entry name" value="LIM_DOMAIN_1"/>
    <property type="match status" value="1"/>
</dbReference>
<evidence type="ECO:0000256" key="3">
    <source>
        <dbReference type="PROSITE-ProRule" id="PRU00125"/>
    </source>
</evidence>
<evidence type="ECO:0000313" key="6">
    <source>
        <dbReference type="Proteomes" id="UP000694930"/>
    </source>
</evidence>
<keyword evidence="3" id="KW-0440">LIM domain</keyword>
<dbReference type="InterPro" id="IPR022087">
    <property type="entry name" value="DA1-like_dom"/>
</dbReference>